<evidence type="ECO:0000256" key="10">
    <source>
        <dbReference type="ARBA" id="ARBA00023098"/>
    </source>
</evidence>
<dbReference type="PROSITE" id="PS00379">
    <property type="entry name" value="CDP_ALCOHOL_P_TRANSF"/>
    <property type="match status" value="1"/>
</dbReference>
<evidence type="ECO:0000256" key="6">
    <source>
        <dbReference type="ARBA" id="ARBA00022516"/>
    </source>
</evidence>
<evidence type="ECO:0000256" key="3">
    <source>
        <dbReference type="ARBA" id="ARBA00010441"/>
    </source>
</evidence>
<evidence type="ECO:0000256" key="12">
    <source>
        <dbReference type="ARBA" id="ARBA00023209"/>
    </source>
</evidence>
<name>A0A8J7RI12_9BACT</name>
<keyword evidence="7 15" id="KW-0808">Transferase</keyword>
<dbReference type="PIRSF" id="PIRSF000847">
    <property type="entry name" value="Phos_ph_gly_syn"/>
    <property type="match status" value="1"/>
</dbReference>
<dbReference type="GO" id="GO:0008444">
    <property type="term" value="F:CDP-diacylglycerol-glycerol-3-phosphate 3-phosphatidyltransferase activity"/>
    <property type="evidence" value="ECO:0007669"/>
    <property type="project" value="UniProtKB-EC"/>
</dbReference>
<evidence type="ECO:0000313" key="18">
    <source>
        <dbReference type="Proteomes" id="UP000673975"/>
    </source>
</evidence>
<feature type="transmembrane region" description="Helical" evidence="16">
    <location>
        <begin position="47"/>
        <end position="69"/>
    </location>
</feature>
<keyword evidence="6" id="KW-0444">Lipid biosynthesis</keyword>
<feature type="transmembrane region" description="Helical" evidence="16">
    <location>
        <begin position="163"/>
        <end position="183"/>
    </location>
</feature>
<comment type="similarity">
    <text evidence="3 15">Belongs to the CDP-alcohol phosphatidyltransferase class-I family.</text>
</comment>
<dbReference type="InterPro" id="IPR000462">
    <property type="entry name" value="CDP-OH_P_trans"/>
</dbReference>
<evidence type="ECO:0000256" key="2">
    <source>
        <dbReference type="ARBA" id="ARBA00005042"/>
    </source>
</evidence>
<dbReference type="PANTHER" id="PTHR14269">
    <property type="entry name" value="CDP-DIACYLGLYCEROL--GLYCEROL-3-PHOSPHATE 3-PHOSPHATIDYLTRANSFERASE-RELATED"/>
    <property type="match status" value="1"/>
</dbReference>
<dbReference type="EC" id="2.7.8.5" evidence="4"/>
<evidence type="ECO:0000256" key="16">
    <source>
        <dbReference type="SAM" id="Phobius"/>
    </source>
</evidence>
<comment type="caution">
    <text evidence="17">The sequence shown here is derived from an EMBL/GenBank/DDBJ whole genome shotgun (WGS) entry which is preliminary data.</text>
</comment>
<dbReference type="EMBL" id="JAFIDN010000002">
    <property type="protein sequence ID" value="MBP3191587.1"/>
    <property type="molecule type" value="Genomic_DNA"/>
</dbReference>
<sequence>MTETRNIDGKIIPVKDEVFTIANAISLSRALIAIPILFLHHASGKEANWLIVAIIAYAFISDYLDGYFARKFNQVTEFGKVADPLADKICGIILFLYGVIIDIIPVFFVVILLLRDGLILVGSLMIKRKRGKYAMSVMSGKVAVNVLAIYWIVAFFFPEREETIAFLMWLSVILLIYSLGSYVHRYVMIQKKGAEFN</sequence>
<evidence type="ECO:0000256" key="14">
    <source>
        <dbReference type="ARBA" id="ARBA00048586"/>
    </source>
</evidence>
<dbReference type="AlphaFoldDB" id="A0A8J7RI12"/>
<evidence type="ECO:0000256" key="9">
    <source>
        <dbReference type="ARBA" id="ARBA00022989"/>
    </source>
</evidence>
<dbReference type="Proteomes" id="UP000673975">
    <property type="component" value="Unassembled WGS sequence"/>
</dbReference>
<feature type="transmembrane region" description="Helical" evidence="16">
    <location>
        <begin position="20"/>
        <end position="40"/>
    </location>
</feature>
<dbReference type="PANTHER" id="PTHR14269:SF62">
    <property type="entry name" value="CDP-DIACYLGLYCEROL--GLYCEROL-3-PHOSPHATE 3-PHOSPHATIDYLTRANSFERASE 1, CHLOROPLASTIC"/>
    <property type="match status" value="1"/>
</dbReference>
<evidence type="ECO:0000256" key="8">
    <source>
        <dbReference type="ARBA" id="ARBA00022692"/>
    </source>
</evidence>
<evidence type="ECO:0000256" key="1">
    <source>
        <dbReference type="ARBA" id="ARBA00004141"/>
    </source>
</evidence>
<comment type="subcellular location">
    <subcellularLocation>
        <location evidence="1">Membrane</location>
        <topology evidence="1">Multi-pass membrane protein</topology>
    </subcellularLocation>
</comment>
<evidence type="ECO:0000256" key="11">
    <source>
        <dbReference type="ARBA" id="ARBA00023136"/>
    </source>
</evidence>
<dbReference type="GO" id="GO:0016020">
    <property type="term" value="C:membrane"/>
    <property type="evidence" value="ECO:0007669"/>
    <property type="project" value="UniProtKB-SubCell"/>
</dbReference>
<comment type="catalytic activity">
    <reaction evidence="14">
        <text>a CDP-1,2-diacyl-sn-glycerol + sn-glycerol 3-phosphate = a 1,2-diacyl-sn-glycero-3-phospho-(1'-sn-glycero-3'-phosphate) + CMP + H(+)</text>
        <dbReference type="Rhea" id="RHEA:12593"/>
        <dbReference type="ChEBI" id="CHEBI:15378"/>
        <dbReference type="ChEBI" id="CHEBI:57597"/>
        <dbReference type="ChEBI" id="CHEBI:58332"/>
        <dbReference type="ChEBI" id="CHEBI:60110"/>
        <dbReference type="ChEBI" id="CHEBI:60377"/>
        <dbReference type="EC" id="2.7.8.5"/>
    </reaction>
</comment>
<organism evidence="17 18">
    <name type="scientific">Natronogracilivirga saccharolytica</name>
    <dbReference type="NCBI Taxonomy" id="2812953"/>
    <lineage>
        <taxon>Bacteria</taxon>
        <taxon>Pseudomonadati</taxon>
        <taxon>Balneolota</taxon>
        <taxon>Balneolia</taxon>
        <taxon>Balneolales</taxon>
        <taxon>Cyclonatronaceae</taxon>
        <taxon>Natronogracilivirga</taxon>
    </lineage>
</organism>
<keyword evidence="9 16" id="KW-1133">Transmembrane helix</keyword>
<gene>
    <name evidence="17" type="ORF">NATSA_02810</name>
</gene>
<evidence type="ECO:0000256" key="7">
    <source>
        <dbReference type="ARBA" id="ARBA00022679"/>
    </source>
</evidence>
<evidence type="ECO:0000256" key="4">
    <source>
        <dbReference type="ARBA" id="ARBA00013170"/>
    </source>
</evidence>
<keyword evidence="13" id="KW-1208">Phospholipid metabolism</keyword>
<dbReference type="Gene3D" id="1.20.120.1760">
    <property type="match status" value="1"/>
</dbReference>
<protein>
    <recommendedName>
        <fullName evidence="5">CDP-diacylglycerol--glycerol-3-phosphate 3-phosphatidyltransferase</fullName>
        <ecNumber evidence="4">2.7.8.5</ecNumber>
    </recommendedName>
</protein>
<dbReference type="InterPro" id="IPR043130">
    <property type="entry name" value="CDP-OH_PTrfase_TM_dom"/>
</dbReference>
<evidence type="ECO:0000256" key="5">
    <source>
        <dbReference type="ARBA" id="ARBA00014944"/>
    </source>
</evidence>
<evidence type="ECO:0000256" key="13">
    <source>
        <dbReference type="ARBA" id="ARBA00023264"/>
    </source>
</evidence>
<reference evidence="17" key="1">
    <citation type="submission" date="2021-02" db="EMBL/GenBank/DDBJ databases">
        <title>Natronogracilivirga saccharolytica gen. nov. sp. nov. a new anaerobic, haloalkiliphilic carbohydrate-fermenting bacterium from soda lake and proposing of Cyclonatronumiaceae fam. nov. in the phylum Balneolaeota.</title>
        <authorList>
            <person name="Zhilina T.N."/>
            <person name="Sorokin D.Y."/>
            <person name="Zavarzina D.G."/>
            <person name="Toshchakov S.V."/>
            <person name="Kublanov I.V."/>
        </authorList>
    </citation>
    <scope>NUCLEOTIDE SEQUENCE</scope>
    <source>
        <strain evidence="17">Z-1702</strain>
    </source>
</reference>
<dbReference type="GO" id="GO:0046474">
    <property type="term" value="P:glycerophospholipid biosynthetic process"/>
    <property type="evidence" value="ECO:0007669"/>
    <property type="project" value="TreeGrafter"/>
</dbReference>
<accession>A0A8J7RI12</accession>
<comment type="pathway">
    <text evidence="2">Phospholipid metabolism; phosphatidylglycerol biosynthesis; phosphatidylglycerol from CDP-diacylglycerol: step 1/2.</text>
</comment>
<feature type="transmembrane region" description="Helical" evidence="16">
    <location>
        <begin position="89"/>
        <end position="114"/>
    </location>
</feature>
<evidence type="ECO:0000256" key="15">
    <source>
        <dbReference type="RuleBase" id="RU003750"/>
    </source>
</evidence>
<dbReference type="InterPro" id="IPR004570">
    <property type="entry name" value="Phosphatidylglycerol_P_synth"/>
</dbReference>
<keyword evidence="8 16" id="KW-0812">Transmembrane</keyword>
<keyword evidence="10" id="KW-0443">Lipid metabolism</keyword>
<keyword evidence="11 16" id="KW-0472">Membrane</keyword>
<keyword evidence="18" id="KW-1185">Reference proteome</keyword>
<feature type="transmembrane region" description="Helical" evidence="16">
    <location>
        <begin position="135"/>
        <end position="157"/>
    </location>
</feature>
<keyword evidence="12" id="KW-0594">Phospholipid biosynthesis</keyword>
<proteinExistence type="inferred from homology"/>
<dbReference type="Pfam" id="PF01066">
    <property type="entry name" value="CDP-OH_P_transf"/>
    <property type="match status" value="1"/>
</dbReference>
<evidence type="ECO:0000313" key="17">
    <source>
        <dbReference type="EMBL" id="MBP3191587.1"/>
    </source>
</evidence>
<dbReference type="InterPro" id="IPR050324">
    <property type="entry name" value="CDP-alcohol_PTase-I"/>
</dbReference>
<dbReference type="RefSeq" id="WP_210510225.1">
    <property type="nucleotide sequence ID" value="NZ_JAFIDN010000002.1"/>
</dbReference>
<dbReference type="InterPro" id="IPR048254">
    <property type="entry name" value="CDP_ALCOHOL_P_TRANSF_CS"/>
</dbReference>